<feature type="domain" description="Peptidase M48" evidence="13">
    <location>
        <begin position="105"/>
        <end position="316"/>
    </location>
</feature>
<evidence type="ECO:0000313" key="14">
    <source>
        <dbReference type="EMBL" id="GLQ23265.1"/>
    </source>
</evidence>
<keyword evidence="6 10" id="KW-0862">Zinc</keyword>
<feature type="transmembrane region" description="Helical" evidence="12">
    <location>
        <begin position="216"/>
        <end position="239"/>
    </location>
</feature>
<comment type="caution">
    <text evidence="14">The sequence shown here is derived from an EMBL/GenBank/DDBJ whole genome shotgun (WGS) entry which is preliminary data.</text>
</comment>
<feature type="region of interest" description="Disordered" evidence="11">
    <location>
        <begin position="321"/>
        <end position="357"/>
    </location>
</feature>
<name>A0ABQ5V790_9PROT</name>
<evidence type="ECO:0000259" key="13">
    <source>
        <dbReference type="Pfam" id="PF01435"/>
    </source>
</evidence>
<evidence type="ECO:0000256" key="7">
    <source>
        <dbReference type="ARBA" id="ARBA00022989"/>
    </source>
</evidence>
<feature type="transmembrane region" description="Helical" evidence="12">
    <location>
        <begin position="177"/>
        <end position="196"/>
    </location>
</feature>
<evidence type="ECO:0000313" key="15">
    <source>
        <dbReference type="Proteomes" id="UP001161391"/>
    </source>
</evidence>
<gene>
    <name evidence="14" type="primary">htpX</name>
    <name evidence="14" type="ORF">GCM10007853_11390</name>
</gene>
<keyword evidence="8 10" id="KW-0482">Metalloprotease</keyword>
<dbReference type="RefSeq" id="WP_284388506.1">
    <property type="nucleotide sequence ID" value="NZ_BSNK01000001.1"/>
</dbReference>
<dbReference type="EMBL" id="BSNK01000001">
    <property type="protein sequence ID" value="GLQ23265.1"/>
    <property type="molecule type" value="Genomic_DNA"/>
</dbReference>
<evidence type="ECO:0000256" key="4">
    <source>
        <dbReference type="ARBA" id="ARBA00022723"/>
    </source>
</evidence>
<evidence type="ECO:0000256" key="8">
    <source>
        <dbReference type="ARBA" id="ARBA00023049"/>
    </source>
</evidence>
<keyword evidence="4" id="KW-0479">Metal-binding</keyword>
<reference evidence="14" key="1">
    <citation type="journal article" date="2014" name="Int. J. Syst. Evol. Microbiol.">
        <title>Complete genome of a new Firmicutes species belonging to the dominant human colonic microbiota ('Ruminococcus bicirculans') reveals two chromosomes and a selective capacity to utilize plant glucans.</title>
        <authorList>
            <consortium name="NISC Comparative Sequencing Program"/>
            <person name="Wegmann U."/>
            <person name="Louis P."/>
            <person name="Goesmann A."/>
            <person name="Henrissat B."/>
            <person name="Duncan S.H."/>
            <person name="Flint H.J."/>
        </authorList>
    </citation>
    <scope>NUCLEOTIDE SEQUENCE</scope>
    <source>
        <strain evidence="14">NBRC 108219</strain>
    </source>
</reference>
<evidence type="ECO:0000256" key="2">
    <source>
        <dbReference type="ARBA" id="ARBA00022670"/>
    </source>
</evidence>
<sequence>MLIGATGLRTHIWNNNLRSVFLLISFPVLLLVLFYGLLIGYIGMTGQAPLDRGLIEAAEMLPSAAPYALGGAGAWFGIAFFGHNAMINVATRAKPVTVSQEPRAYRMLENLSISRGLTTPRLMVMEIPAMNAFASGVRRENYQITLTRGLMDALDDEELEAVIAHELSHIRHKDVRMLIIAVIFVGIFAFVGESLFRNMFRVNFARSGRHQRSGGGSAGVLILVAFAIVALTYVIALMIRFTMSRKREYMADAGAVELTKNPDAMIRALQKISGHAEMATVPDEVREMALYNPRKGLAGLFTTHPPIEKRIEALVKYAGGRPDTESRALPRQADVRNDTPANPKSRNPIGRRKSPWS</sequence>
<organism evidence="14 15">
    <name type="scientific">Algimonas ampicilliniresistens</name>
    <dbReference type="NCBI Taxonomy" id="1298735"/>
    <lineage>
        <taxon>Bacteria</taxon>
        <taxon>Pseudomonadati</taxon>
        <taxon>Pseudomonadota</taxon>
        <taxon>Alphaproteobacteria</taxon>
        <taxon>Maricaulales</taxon>
        <taxon>Robiginitomaculaceae</taxon>
        <taxon>Algimonas</taxon>
    </lineage>
</organism>
<accession>A0ABQ5V790</accession>
<keyword evidence="5 10" id="KW-0378">Hydrolase</keyword>
<evidence type="ECO:0000256" key="5">
    <source>
        <dbReference type="ARBA" id="ARBA00022801"/>
    </source>
</evidence>
<dbReference type="InterPro" id="IPR050083">
    <property type="entry name" value="HtpX_protease"/>
</dbReference>
<dbReference type="InterPro" id="IPR001915">
    <property type="entry name" value="Peptidase_M48"/>
</dbReference>
<dbReference type="GO" id="GO:0006508">
    <property type="term" value="P:proteolysis"/>
    <property type="evidence" value="ECO:0007669"/>
    <property type="project" value="UniProtKB-KW"/>
</dbReference>
<feature type="compositionally biased region" description="Basic and acidic residues" evidence="11">
    <location>
        <begin position="322"/>
        <end position="337"/>
    </location>
</feature>
<comment type="similarity">
    <text evidence="10">Belongs to the peptidase M48 family.</text>
</comment>
<feature type="transmembrane region" description="Helical" evidence="12">
    <location>
        <begin position="20"/>
        <end position="44"/>
    </location>
</feature>
<dbReference type="CDD" id="cd07340">
    <property type="entry name" value="M48B_Htpx_like"/>
    <property type="match status" value="1"/>
</dbReference>
<evidence type="ECO:0000256" key="9">
    <source>
        <dbReference type="ARBA" id="ARBA00023136"/>
    </source>
</evidence>
<keyword evidence="1" id="KW-1003">Cell membrane</keyword>
<reference evidence="14" key="2">
    <citation type="submission" date="2023-01" db="EMBL/GenBank/DDBJ databases">
        <title>Draft genome sequence of Algimonas ampicilliniresistens strain NBRC 108219.</title>
        <authorList>
            <person name="Sun Q."/>
            <person name="Mori K."/>
        </authorList>
    </citation>
    <scope>NUCLEOTIDE SEQUENCE</scope>
    <source>
        <strain evidence="14">NBRC 108219</strain>
    </source>
</reference>
<keyword evidence="2 10" id="KW-0645">Protease</keyword>
<dbReference type="Gene3D" id="3.30.2010.10">
    <property type="entry name" value="Metalloproteases ('zincins'), catalytic domain"/>
    <property type="match status" value="1"/>
</dbReference>
<keyword evidence="3 12" id="KW-0812">Transmembrane</keyword>
<dbReference type="GO" id="GO:0008233">
    <property type="term" value="F:peptidase activity"/>
    <property type="evidence" value="ECO:0007669"/>
    <property type="project" value="UniProtKB-KW"/>
</dbReference>
<evidence type="ECO:0000256" key="12">
    <source>
        <dbReference type="SAM" id="Phobius"/>
    </source>
</evidence>
<feature type="transmembrane region" description="Helical" evidence="12">
    <location>
        <begin position="64"/>
        <end position="82"/>
    </location>
</feature>
<comment type="cofactor">
    <cofactor evidence="10">
        <name>Zn(2+)</name>
        <dbReference type="ChEBI" id="CHEBI:29105"/>
    </cofactor>
    <text evidence="10">Binds 1 zinc ion per subunit.</text>
</comment>
<protein>
    <submittedName>
        <fullName evidence="14">Protease HtpX</fullName>
    </submittedName>
</protein>
<keyword evidence="15" id="KW-1185">Reference proteome</keyword>
<keyword evidence="9 12" id="KW-0472">Membrane</keyword>
<evidence type="ECO:0000256" key="3">
    <source>
        <dbReference type="ARBA" id="ARBA00022692"/>
    </source>
</evidence>
<dbReference type="Pfam" id="PF01435">
    <property type="entry name" value="Peptidase_M48"/>
    <property type="match status" value="1"/>
</dbReference>
<keyword evidence="7 12" id="KW-1133">Transmembrane helix</keyword>
<dbReference type="PANTHER" id="PTHR43221:SF2">
    <property type="entry name" value="PROTEASE HTPX HOMOLOG"/>
    <property type="match status" value="1"/>
</dbReference>
<evidence type="ECO:0000256" key="1">
    <source>
        <dbReference type="ARBA" id="ARBA00022475"/>
    </source>
</evidence>
<evidence type="ECO:0000256" key="11">
    <source>
        <dbReference type="SAM" id="MobiDB-lite"/>
    </source>
</evidence>
<proteinExistence type="inferred from homology"/>
<dbReference type="Proteomes" id="UP001161391">
    <property type="component" value="Unassembled WGS sequence"/>
</dbReference>
<evidence type="ECO:0000256" key="6">
    <source>
        <dbReference type="ARBA" id="ARBA00022833"/>
    </source>
</evidence>
<evidence type="ECO:0000256" key="10">
    <source>
        <dbReference type="RuleBase" id="RU003983"/>
    </source>
</evidence>
<dbReference type="PANTHER" id="PTHR43221">
    <property type="entry name" value="PROTEASE HTPX"/>
    <property type="match status" value="1"/>
</dbReference>